<reference evidence="6 7" key="1">
    <citation type="submission" date="2019-08" db="EMBL/GenBank/DDBJ databases">
        <title>Deep-cultivation of Planctomycetes and their phenomic and genomic characterization uncovers novel biology.</title>
        <authorList>
            <person name="Wiegand S."/>
            <person name="Jogler M."/>
            <person name="Boedeker C."/>
            <person name="Pinto D."/>
            <person name="Vollmers J."/>
            <person name="Rivas-Marin E."/>
            <person name="Kohn T."/>
            <person name="Peeters S.H."/>
            <person name="Heuer A."/>
            <person name="Rast P."/>
            <person name="Oberbeckmann S."/>
            <person name="Bunk B."/>
            <person name="Jeske O."/>
            <person name="Meyerdierks A."/>
            <person name="Storesund J.E."/>
            <person name="Kallscheuer N."/>
            <person name="Luecker S."/>
            <person name="Lage O.M."/>
            <person name="Pohl T."/>
            <person name="Merkel B.J."/>
            <person name="Hornburger P."/>
            <person name="Mueller R.-W."/>
            <person name="Bruemmer F."/>
            <person name="Labrenz M."/>
            <person name="Spormann A.M."/>
            <person name="Op den Camp H."/>
            <person name="Overmann J."/>
            <person name="Amann R."/>
            <person name="Jetten M.S.M."/>
            <person name="Mascher T."/>
            <person name="Medema M.H."/>
            <person name="Devos D.P."/>
            <person name="Kaster A.-K."/>
            <person name="Ovreas L."/>
            <person name="Rohde M."/>
            <person name="Galperin M.Y."/>
            <person name="Jogler C."/>
        </authorList>
    </citation>
    <scope>NUCLEOTIDE SEQUENCE [LARGE SCALE GENOMIC DNA]</scope>
    <source>
        <strain evidence="6 7">FC18</strain>
    </source>
</reference>
<keyword evidence="3 5" id="KW-0520">NAD</keyword>
<dbReference type="InterPro" id="IPR002745">
    <property type="entry name" value="Ptrans_KptA/Tpt1"/>
</dbReference>
<name>A0A5B9P6C2_9BACT</name>
<dbReference type="EC" id="2.7.1.-" evidence="5"/>
<dbReference type="RefSeq" id="WP_238381279.1">
    <property type="nucleotide sequence ID" value="NZ_LWSI01000023.1"/>
</dbReference>
<dbReference type="GO" id="GO:0006388">
    <property type="term" value="P:tRNA splicing, via endonucleolytic cleavage and ligation"/>
    <property type="evidence" value="ECO:0007669"/>
    <property type="project" value="UniProtKB-UniRule"/>
</dbReference>
<gene>
    <name evidence="5" type="primary">kptA</name>
    <name evidence="6" type="ORF">MFFC18_03180</name>
</gene>
<dbReference type="STRING" id="980251.GCA_001642875_02498"/>
<evidence type="ECO:0000256" key="4">
    <source>
        <dbReference type="ARBA" id="ARBA00025212"/>
    </source>
</evidence>
<dbReference type="Proteomes" id="UP000322214">
    <property type="component" value="Chromosome"/>
</dbReference>
<organism evidence="6 7">
    <name type="scientific">Mariniblastus fucicola</name>
    <dbReference type="NCBI Taxonomy" id="980251"/>
    <lineage>
        <taxon>Bacteria</taxon>
        <taxon>Pseudomonadati</taxon>
        <taxon>Planctomycetota</taxon>
        <taxon>Planctomycetia</taxon>
        <taxon>Pirellulales</taxon>
        <taxon>Pirellulaceae</taxon>
        <taxon>Mariniblastus</taxon>
    </lineage>
</organism>
<dbReference type="InterPro" id="IPR022928">
    <property type="entry name" value="RNA_2'-PTrans_KptA"/>
</dbReference>
<dbReference type="InterPro" id="IPR042080">
    <property type="entry name" value="RNA_2'-PTrans_N"/>
</dbReference>
<dbReference type="InterPro" id="IPR042081">
    <property type="entry name" value="RNA_2'-PTrans_C"/>
</dbReference>
<evidence type="ECO:0000256" key="5">
    <source>
        <dbReference type="HAMAP-Rule" id="MF_00299"/>
    </source>
</evidence>
<dbReference type="NCBIfam" id="NF002014">
    <property type="entry name" value="PRK00819.1-4"/>
    <property type="match status" value="1"/>
</dbReference>
<dbReference type="AlphaFoldDB" id="A0A5B9P6C2"/>
<evidence type="ECO:0000256" key="2">
    <source>
        <dbReference type="ARBA" id="ARBA00022679"/>
    </source>
</evidence>
<proteinExistence type="inferred from homology"/>
<comment type="similarity">
    <text evidence="1 5">Belongs to the KptA/TPT1 family.</text>
</comment>
<dbReference type="PANTHER" id="PTHR12684">
    <property type="entry name" value="PUTATIVE PHOSPHOTRANSFERASE"/>
    <property type="match status" value="1"/>
</dbReference>
<dbReference type="EMBL" id="CP042912">
    <property type="protein sequence ID" value="QEG20470.1"/>
    <property type="molecule type" value="Genomic_DNA"/>
</dbReference>
<evidence type="ECO:0000256" key="1">
    <source>
        <dbReference type="ARBA" id="ARBA00009836"/>
    </source>
</evidence>
<protein>
    <recommendedName>
        <fullName evidence="5">Probable RNA 2'-phosphotransferase</fullName>
        <ecNumber evidence="5">2.7.1.-</ecNumber>
    </recommendedName>
</protein>
<evidence type="ECO:0000256" key="3">
    <source>
        <dbReference type="ARBA" id="ARBA00023027"/>
    </source>
</evidence>
<dbReference type="GO" id="GO:0003950">
    <property type="term" value="F:NAD+ poly-ADP-ribosyltransferase activity"/>
    <property type="evidence" value="ECO:0007669"/>
    <property type="project" value="InterPro"/>
</dbReference>
<accession>A0A5B9P6C2</accession>
<keyword evidence="7" id="KW-1185">Reference proteome</keyword>
<dbReference type="GO" id="GO:0000215">
    <property type="term" value="F:tRNA 2'-phosphotransferase activity"/>
    <property type="evidence" value="ECO:0007669"/>
    <property type="project" value="TreeGrafter"/>
</dbReference>
<dbReference type="SUPFAM" id="SSF56399">
    <property type="entry name" value="ADP-ribosylation"/>
    <property type="match status" value="1"/>
</dbReference>
<comment type="function">
    <text evidence="4 5">Removes the 2'-phosphate from RNA via an intermediate in which the phosphate is ADP-ribosylated by NAD followed by a presumed transesterification to release the RNA and generate ADP-ribose 1''-2''-cyclic phosphate (APPR&gt;P). May function as an ADP-ribosylase.</text>
</comment>
<dbReference type="Gene3D" id="3.20.170.30">
    <property type="match status" value="1"/>
</dbReference>
<dbReference type="PANTHER" id="PTHR12684:SF2">
    <property type="entry name" value="TRNA 2'-PHOSPHOTRANSFERASE 1"/>
    <property type="match status" value="1"/>
</dbReference>
<keyword evidence="2 5" id="KW-0808">Transferase</keyword>
<dbReference type="HAMAP" id="MF_00299">
    <property type="entry name" value="KptA"/>
    <property type="match status" value="1"/>
</dbReference>
<sequence length="195" mass="21643">MSRVAKTEYGLAEMSKSTKRISKLLSLVLRHKPEHLGLQLDENGWVEVEELLAAICESGLSVDRSMLDDVVRDNDKQRFAFSADGSRIRASQGHSVSVDVELKQQQPPAVLFHGTVEKFVGLIRESGLKKMQRQHVHLSVDVATASQVGSRRGKPIILEIDASKMSADGHQFFLSANGVWLTDHVSSEYITFPDC</sequence>
<dbReference type="Gene3D" id="1.10.10.970">
    <property type="entry name" value="RNA 2'-phosphotransferase, Tpt1/KptA family, N-terminal domain"/>
    <property type="match status" value="1"/>
</dbReference>
<dbReference type="KEGG" id="mff:MFFC18_03180"/>
<dbReference type="Pfam" id="PF01885">
    <property type="entry name" value="PTS_2-RNA"/>
    <property type="match status" value="1"/>
</dbReference>
<evidence type="ECO:0000313" key="7">
    <source>
        <dbReference type="Proteomes" id="UP000322214"/>
    </source>
</evidence>
<evidence type="ECO:0000313" key="6">
    <source>
        <dbReference type="EMBL" id="QEG20470.1"/>
    </source>
</evidence>